<dbReference type="EMBL" id="JYFN01000060">
    <property type="protein sequence ID" value="KJE20433.1"/>
    <property type="molecule type" value="Genomic_DNA"/>
</dbReference>
<dbReference type="RefSeq" id="WP_044887748.1">
    <property type="nucleotide sequence ID" value="NZ_JYFN01000060.1"/>
</dbReference>
<organism evidence="2 3">
    <name type="scientific">Frankia torreyi</name>
    <dbReference type="NCBI Taxonomy" id="1856"/>
    <lineage>
        <taxon>Bacteria</taxon>
        <taxon>Bacillati</taxon>
        <taxon>Actinomycetota</taxon>
        <taxon>Actinomycetes</taxon>
        <taxon>Frankiales</taxon>
        <taxon>Frankiaceae</taxon>
        <taxon>Frankia</taxon>
    </lineage>
</organism>
<name>A0A0D8B827_9ACTN</name>
<dbReference type="PATRIC" id="fig|1502723.3.peg.5484"/>
<proteinExistence type="inferred from homology"/>
<comment type="similarity">
    <text evidence="1">Belongs to the enoyl-CoA hydratase/isomerase family.</text>
</comment>
<gene>
    <name evidence="2" type="ORF">FF36_05265</name>
</gene>
<dbReference type="PANTHER" id="PTHR43459:SF1">
    <property type="entry name" value="EG:BACN32G11.4 PROTEIN"/>
    <property type="match status" value="1"/>
</dbReference>
<dbReference type="InterPro" id="IPR018376">
    <property type="entry name" value="Enoyl-CoA_hyd/isom_CS"/>
</dbReference>
<dbReference type="GO" id="GO:0003824">
    <property type="term" value="F:catalytic activity"/>
    <property type="evidence" value="ECO:0007669"/>
    <property type="project" value="InterPro"/>
</dbReference>
<dbReference type="Proteomes" id="UP000032545">
    <property type="component" value="Unassembled WGS sequence"/>
</dbReference>
<dbReference type="AlphaFoldDB" id="A0A0D8B827"/>
<dbReference type="CDD" id="cd06558">
    <property type="entry name" value="crotonase-like"/>
    <property type="match status" value="1"/>
</dbReference>
<evidence type="ECO:0000256" key="1">
    <source>
        <dbReference type="RuleBase" id="RU003707"/>
    </source>
</evidence>
<dbReference type="InterPro" id="IPR001753">
    <property type="entry name" value="Enoyl-CoA_hydra/iso"/>
</dbReference>
<dbReference type="PROSITE" id="PS00166">
    <property type="entry name" value="ENOYL_COA_HYDRATASE"/>
    <property type="match status" value="1"/>
</dbReference>
<evidence type="ECO:0000313" key="2">
    <source>
        <dbReference type="EMBL" id="KJE20433.1"/>
    </source>
</evidence>
<reference evidence="3" key="1">
    <citation type="submission" date="2015-02" db="EMBL/GenBank/DDBJ databases">
        <title>Draft Genome of Frankia sp. CpI1-S.</title>
        <authorList>
            <person name="Oshone R.T."/>
            <person name="Ngom M."/>
            <person name="Ghodhbane-Gtari F."/>
            <person name="Gtari M."/>
            <person name="Morris K."/>
            <person name="Thomas K."/>
            <person name="Sen A."/>
            <person name="Tisa L.S."/>
        </authorList>
    </citation>
    <scope>NUCLEOTIDE SEQUENCE [LARGE SCALE GENOMIC DNA]</scope>
    <source>
        <strain evidence="3">CpI1-S</strain>
    </source>
</reference>
<dbReference type="Gene3D" id="3.90.226.10">
    <property type="entry name" value="2-enoyl-CoA Hydratase, Chain A, domain 1"/>
    <property type="match status" value="1"/>
</dbReference>
<protein>
    <submittedName>
        <fullName evidence="2">Enoyl-CoA hydratase/carnithine racemase</fullName>
    </submittedName>
</protein>
<dbReference type="Pfam" id="PF00378">
    <property type="entry name" value="ECH_1"/>
    <property type="match status" value="1"/>
</dbReference>
<accession>A0A0D8B827</accession>
<comment type="caution">
    <text evidence="2">The sequence shown here is derived from an EMBL/GenBank/DDBJ whole genome shotgun (WGS) entry which is preliminary data.</text>
</comment>
<reference evidence="2 3" key="2">
    <citation type="journal article" date="2016" name="Genome Announc.">
        <title>Permanent Draft Genome Sequences for Two Variants of Frankia sp. Strain CpI1, the First Frankia Strain Isolated from Root Nodules of Comptonia peregrina.</title>
        <authorList>
            <person name="Oshone R."/>
            <person name="Hurst S.G.IV."/>
            <person name="Abebe-Akele F."/>
            <person name="Simpson S."/>
            <person name="Morris K."/>
            <person name="Thomas W.K."/>
            <person name="Tisa L.S."/>
        </authorList>
    </citation>
    <scope>NUCLEOTIDE SEQUENCE [LARGE SCALE GENOMIC DNA]</scope>
    <source>
        <strain evidence="3">CpI1-S</strain>
    </source>
</reference>
<dbReference type="OrthoDB" id="9777711at2"/>
<sequence length="260" mass="27275">MSESGDVAVQTRPDHVAVVEIRRPPHNYFDVHLIEELADTYDKLAAGSEVRAIVLAAQGKHFCAGADFAGTSTAAAVSAEEGAPALYRAALRLFTAPIPVVAAVQGSAIGGGVGLAVSADFRVASPETRFVANFSRLGLHQGFGLSVTLPAVVGRQKALDLLYTGRRVGGQEAFEIGLADRLAPAEGLRDAAIAFAAEIAAAAPLAVRSIRQTMWADLVPAIQAATAREASEQAILRATTDFTEGVRATTERRDPRFTGR</sequence>
<dbReference type="PANTHER" id="PTHR43459">
    <property type="entry name" value="ENOYL-COA HYDRATASE"/>
    <property type="match status" value="1"/>
</dbReference>
<dbReference type="InterPro" id="IPR029045">
    <property type="entry name" value="ClpP/crotonase-like_dom_sf"/>
</dbReference>
<dbReference type="SUPFAM" id="SSF52096">
    <property type="entry name" value="ClpP/crotonase"/>
    <property type="match status" value="1"/>
</dbReference>
<evidence type="ECO:0000313" key="3">
    <source>
        <dbReference type="Proteomes" id="UP000032545"/>
    </source>
</evidence>
<keyword evidence="3" id="KW-1185">Reference proteome</keyword>